<proteinExistence type="predicted"/>
<keyword evidence="2" id="KW-0472">Membrane</keyword>
<dbReference type="PANTHER" id="PTHR33371:SF4">
    <property type="entry name" value="INTERMEMBRANE PHOSPHOLIPID TRANSPORT SYSTEM BINDING PROTEIN MLAD"/>
    <property type="match status" value="1"/>
</dbReference>
<feature type="transmembrane region" description="Helical" evidence="2">
    <location>
        <begin position="55"/>
        <end position="75"/>
    </location>
</feature>
<dbReference type="EMBL" id="JBHUEJ010000002">
    <property type="protein sequence ID" value="MFD1709019.1"/>
    <property type="molecule type" value="Genomic_DNA"/>
</dbReference>
<dbReference type="PANTHER" id="PTHR33371">
    <property type="entry name" value="INTERMEMBRANE PHOSPHOLIPID TRANSPORT SYSTEM BINDING PROTEIN MLAD-RELATED"/>
    <property type="match status" value="1"/>
</dbReference>
<keyword evidence="5" id="KW-1185">Reference proteome</keyword>
<keyword evidence="2" id="KW-1133">Transmembrane helix</keyword>
<name>A0ABW4KLL1_9BURK</name>
<feature type="domain" description="Mce/MlaD" evidence="3">
    <location>
        <begin position="83"/>
        <end position="142"/>
    </location>
</feature>
<evidence type="ECO:0000259" key="3">
    <source>
        <dbReference type="Pfam" id="PF02470"/>
    </source>
</evidence>
<evidence type="ECO:0000313" key="5">
    <source>
        <dbReference type="Proteomes" id="UP001597304"/>
    </source>
</evidence>
<dbReference type="InterPro" id="IPR052336">
    <property type="entry name" value="MlaD_Phospholipid_Transporter"/>
</dbReference>
<comment type="caution">
    <text evidence="4">The sequence shown here is derived from an EMBL/GenBank/DDBJ whole genome shotgun (WGS) entry which is preliminary data.</text>
</comment>
<evidence type="ECO:0000256" key="2">
    <source>
        <dbReference type="SAM" id="Phobius"/>
    </source>
</evidence>
<dbReference type="InterPro" id="IPR003399">
    <property type="entry name" value="Mce/MlaD"/>
</dbReference>
<dbReference type="Proteomes" id="UP001597304">
    <property type="component" value="Unassembled WGS sequence"/>
</dbReference>
<evidence type="ECO:0000313" key="4">
    <source>
        <dbReference type="EMBL" id="MFD1709019.1"/>
    </source>
</evidence>
<feature type="region of interest" description="Disordered" evidence="1">
    <location>
        <begin position="1"/>
        <end position="26"/>
    </location>
</feature>
<accession>A0ABW4KLL1</accession>
<sequence>MIDTPRPPPPDEPANPPSLPEPKAPRLSAAAEELAHAAPVPPASRWSVRRLEVRAGLLLLLMVLLVAGSVFYLLWVRGAFEATQKLYLTTDDSEGVVVGMDMTFSGFPVGRVSRIELADQGQVRIHVEVPVKSAHWLRVSSVYTLEKGIVGAARLRAFTGILDDPPLPVDAERVVLRGDVSAEIPKMVADARDVLQNVNQLTSAESALYGSLNELRTFTQRLNSNKGGLVAAMTGNEADAKQVAELLSRTNQLVKNLDGVAVRVDGVVRKADQQVLGKDGLVTDAQVAVRELNKLLQDARQTVVKVDAVLKEVQGVAGNAREATDNLGDLRSDVEASLRKIDALITDLNRKWPFAPKDKEVKLP</sequence>
<dbReference type="Pfam" id="PF02470">
    <property type="entry name" value="MlaD"/>
    <property type="match status" value="1"/>
</dbReference>
<organism evidence="4 5">
    <name type="scientific">Ottowia flava</name>
    <dbReference type="NCBI Taxonomy" id="2675430"/>
    <lineage>
        <taxon>Bacteria</taxon>
        <taxon>Pseudomonadati</taxon>
        <taxon>Pseudomonadota</taxon>
        <taxon>Betaproteobacteria</taxon>
        <taxon>Burkholderiales</taxon>
        <taxon>Comamonadaceae</taxon>
        <taxon>Ottowia</taxon>
    </lineage>
</organism>
<evidence type="ECO:0000256" key="1">
    <source>
        <dbReference type="SAM" id="MobiDB-lite"/>
    </source>
</evidence>
<protein>
    <submittedName>
        <fullName evidence="4">MlaD family protein</fullName>
    </submittedName>
</protein>
<keyword evidence="2" id="KW-0812">Transmembrane</keyword>
<gene>
    <name evidence="4" type="ORF">ACFSF0_00205</name>
</gene>
<reference evidence="5" key="1">
    <citation type="journal article" date="2019" name="Int. J. Syst. Evol. Microbiol.">
        <title>The Global Catalogue of Microorganisms (GCM) 10K type strain sequencing project: providing services to taxonomists for standard genome sequencing and annotation.</title>
        <authorList>
            <consortium name="The Broad Institute Genomics Platform"/>
            <consortium name="The Broad Institute Genome Sequencing Center for Infectious Disease"/>
            <person name="Wu L."/>
            <person name="Ma J."/>
        </authorList>
    </citation>
    <scope>NUCLEOTIDE SEQUENCE [LARGE SCALE GENOMIC DNA]</scope>
    <source>
        <strain evidence="5">LMG 29247</strain>
    </source>
</reference>
<feature type="compositionally biased region" description="Pro residues" evidence="1">
    <location>
        <begin position="1"/>
        <end position="22"/>
    </location>
</feature>
<dbReference type="RefSeq" id="WP_147914395.1">
    <property type="nucleotide sequence ID" value="NZ_JBHUEJ010000002.1"/>
</dbReference>